<name>A0A8J2U3F2_9GAMM</name>
<dbReference type="Pfam" id="PF13349">
    <property type="entry name" value="DUF4097"/>
    <property type="match status" value="1"/>
</dbReference>
<dbReference type="InterPro" id="IPR025164">
    <property type="entry name" value="Toastrack_DUF4097"/>
</dbReference>
<keyword evidence="1" id="KW-0732">Signal</keyword>
<organism evidence="3 4">
    <name type="scientific">Neiella marina</name>
    <dbReference type="NCBI Taxonomy" id="508461"/>
    <lineage>
        <taxon>Bacteria</taxon>
        <taxon>Pseudomonadati</taxon>
        <taxon>Pseudomonadota</taxon>
        <taxon>Gammaproteobacteria</taxon>
        <taxon>Alteromonadales</taxon>
        <taxon>Echinimonadaceae</taxon>
        <taxon>Neiella</taxon>
    </lineage>
</organism>
<accession>A0A8J2U3F2</accession>
<keyword evidence="4" id="KW-1185">Reference proteome</keyword>
<evidence type="ECO:0000259" key="2">
    <source>
        <dbReference type="Pfam" id="PF13349"/>
    </source>
</evidence>
<dbReference type="RefSeq" id="WP_087504941.1">
    <property type="nucleotide sequence ID" value="NZ_BMDX01000004.1"/>
</dbReference>
<reference evidence="4" key="1">
    <citation type="journal article" date="2019" name="Int. J. Syst. Evol. Microbiol.">
        <title>The Global Catalogue of Microorganisms (GCM) 10K type strain sequencing project: providing services to taxonomists for standard genome sequencing and annotation.</title>
        <authorList>
            <consortium name="The Broad Institute Genomics Platform"/>
            <consortium name="The Broad Institute Genome Sequencing Center for Infectious Disease"/>
            <person name="Wu L."/>
            <person name="Ma J."/>
        </authorList>
    </citation>
    <scope>NUCLEOTIDE SEQUENCE [LARGE SCALE GENOMIC DNA]</scope>
    <source>
        <strain evidence="4">CGMCC 1.10130</strain>
    </source>
</reference>
<sequence length="314" mass="33482">MNRSIVSAAIVSLGLWAGSLANAGESINQTLAANPGERVDVTHVNGKVTIKGWDNDEVKVTGELSDNAEEFIFERRGSTIEITVKEKDGNWNNSKGDRLTIHLPQKTSVSYESTNGDLTLDLLEGDLNSETINGDIDLSRVTGKVRVEVINGDVDSKDITGNLKLNTVNGDVTVANLRGDSIGLETVNGDIDIEGDVGSFRATTVNGDIQLSGNTVNELELSSVNGDIDATIKLADSGRIKASSVGGDIKFRFLEQPQAKFTIDGHQGDIVNNLSDDKIKEQQYTGFQSLSFSLGDASGAVKISTIKGEVVLTK</sequence>
<feature type="domain" description="DUF4097" evidence="2">
    <location>
        <begin position="42"/>
        <end position="255"/>
    </location>
</feature>
<evidence type="ECO:0000256" key="1">
    <source>
        <dbReference type="SAM" id="SignalP"/>
    </source>
</evidence>
<proteinExistence type="predicted"/>
<evidence type="ECO:0000313" key="4">
    <source>
        <dbReference type="Proteomes" id="UP000619743"/>
    </source>
</evidence>
<comment type="caution">
    <text evidence="3">The sequence shown here is derived from an EMBL/GenBank/DDBJ whole genome shotgun (WGS) entry which is preliminary data.</text>
</comment>
<feature type="chain" id="PRO_5035310098" description="DUF4097 domain-containing protein" evidence="1">
    <location>
        <begin position="24"/>
        <end position="314"/>
    </location>
</feature>
<gene>
    <name evidence="3" type="ORF">GCM10011369_10970</name>
</gene>
<dbReference type="OrthoDB" id="6194490at2"/>
<protein>
    <recommendedName>
        <fullName evidence="2">DUF4097 domain-containing protein</fullName>
    </recommendedName>
</protein>
<evidence type="ECO:0000313" key="3">
    <source>
        <dbReference type="EMBL" id="GGA71043.1"/>
    </source>
</evidence>
<dbReference type="AlphaFoldDB" id="A0A8J2U3F2"/>
<feature type="signal peptide" evidence="1">
    <location>
        <begin position="1"/>
        <end position="23"/>
    </location>
</feature>
<dbReference type="Proteomes" id="UP000619743">
    <property type="component" value="Unassembled WGS sequence"/>
</dbReference>
<dbReference type="EMBL" id="BMDX01000004">
    <property type="protein sequence ID" value="GGA71043.1"/>
    <property type="molecule type" value="Genomic_DNA"/>
</dbReference>